<proteinExistence type="predicted"/>
<dbReference type="GO" id="GO:0004674">
    <property type="term" value="F:protein serine/threonine kinase activity"/>
    <property type="evidence" value="ECO:0007669"/>
    <property type="project" value="TreeGrafter"/>
</dbReference>
<dbReference type="SMART" id="SM00220">
    <property type="entry name" value="S_TKc"/>
    <property type="match status" value="1"/>
</dbReference>
<dbReference type="EMBL" id="CAMKVN010003341">
    <property type="protein sequence ID" value="CAI2184468.1"/>
    <property type="molecule type" value="Genomic_DNA"/>
</dbReference>
<dbReference type="PANTHER" id="PTHR44167:SF24">
    <property type="entry name" value="SERINE_THREONINE-PROTEIN KINASE CHK2"/>
    <property type="match status" value="1"/>
</dbReference>
<dbReference type="InterPro" id="IPR011009">
    <property type="entry name" value="Kinase-like_dom_sf"/>
</dbReference>
<dbReference type="GO" id="GO:0005737">
    <property type="term" value="C:cytoplasm"/>
    <property type="evidence" value="ECO:0007669"/>
    <property type="project" value="TreeGrafter"/>
</dbReference>
<dbReference type="PROSITE" id="PS50011">
    <property type="entry name" value="PROTEIN_KINASE_DOM"/>
    <property type="match status" value="1"/>
</dbReference>
<feature type="domain" description="Protein kinase" evidence="1">
    <location>
        <begin position="162"/>
        <end position="457"/>
    </location>
</feature>
<dbReference type="AlphaFoldDB" id="A0A9W4SXG5"/>
<protein>
    <submittedName>
        <fullName evidence="2">13619_t:CDS:1</fullName>
    </submittedName>
</protein>
<accession>A0A9W4SXG5</accession>
<dbReference type="GO" id="GO:0044773">
    <property type="term" value="P:mitotic DNA damage checkpoint signaling"/>
    <property type="evidence" value="ECO:0007669"/>
    <property type="project" value="TreeGrafter"/>
</dbReference>
<dbReference type="GO" id="GO:0005634">
    <property type="term" value="C:nucleus"/>
    <property type="evidence" value="ECO:0007669"/>
    <property type="project" value="TreeGrafter"/>
</dbReference>
<dbReference type="GO" id="GO:0005524">
    <property type="term" value="F:ATP binding"/>
    <property type="evidence" value="ECO:0007669"/>
    <property type="project" value="InterPro"/>
</dbReference>
<dbReference type="OrthoDB" id="2379186at2759"/>
<name>A0A9W4SXG5_9GLOM</name>
<evidence type="ECO:0000259" key="1">
    <source>
        <dbReference type="PROSITE" id="PS50011"/>
    </source>
</evidence>
<dbReference type="InterPro" id="IPR000719">
    <property type="entry name" value="Prot_kinase_dom"/>
</dbReference>
<evidence type="ECO:0000313" key="2">
    <source>
        <dbReference type="EMBL" id="CAI2184468.1"/>
    </source>
</evidence>
<sequence>MIFFNTDYFFALDILKKEPDFIPSPDSLKDWLQQPPNSPIKVKPEIYDAYFRSQVNPIFLNKIFVSSPNASIKLWIEFINGIVTPFQPSFTEDSYHPLWQQAIYNPIKLGCKDGTYNRNSSYNTSTKQLRPDFSFLVSNVCLFRGEEKAPNNAENPANELTSKLIWTYGECPYIFGYYAVGFMVTFCYLRRNRNSVERIDIKTCNLERLDGRIEAFIIGRNIGRLLPLLRKTVPDSLQEFTIIHRNNGKIVELLQSVVIKRYKSAELVRHIMDLYDKMKLHHIPFIDSLDKVKIEEQSVPFVILSPKGIIYKPQSEKQLVIALHCVLTAVKAFHELNIMHRDIRWENVIRYIDKDRWFIIDFDEACNSPSSISYTQLDRRSHAPEIFSGSHNKSVDIWSIGYLILQTSVKSESLIGYAEKDLMIKDSEKRPKAKEVLKWLCDRYKDILQEEFLISKY</sequence>
<dbReference type="SUPFAM" id="SSF56112">
    <property type="entry name" value="Protein kinase-like (PK-like)"/>
    <property type="match status" value="1"/>
</dbReference>
<keyword evidence="3" id="KW-1185">Reference proteome</keyword>
<comment type="caution">
    <text evidence="2">The sequence shown here is derived from an EMBL/GenBank/DDBJ whole genome shotgun (WGS) entry which is preliminary data.</text>
</comment>
<organism evidence="2 3">
    <name type="scientific">Funneliformis geosporum</name>
    <dbReference type="NCBI Taxonomy" id="1117311"/>
    <lineage>
        <taxon>Eukaryota</taxon>
        <taxon>Fungi</taxon>
        <taxon>Fungi incertae sedis</taxon>
        <taxon>Mucoromycota</taxon>
        <taxon>Glomeromycotina</taxon>
        <taxon>Glomeromycetes</taxon>
        <taxon>Glomerales</taxon>
        <taxon>Glomeraceae</taxon>
        <taxon>Funneliformis</taxon>
    </lineage>
</organism>
<evidence type="ECO:0000313" key="3">
    <source>
        <dbReference type="Proteomes" id="UP001153678"/>
    </source>
</evidence>
<dbReference type="Gene3D" id="1.10.510.10">
    <property type="entry name" value="Transferase(Phosphotransferase) domain 1"/>
    <property type="match status" value="1"/>
</dbReference>
<reference evidence="2" key="1">
    <citation type="submission" date="2022-08" db="EMBL/GenBank/DDBJ databases">
        <authorList>
            <person name="Kallberg Y."/>
            <person name="Tangrot J."/>
            <person name="Rosling A."/>
        </authorList>
    </citation>
    <scope>NUCLEOTIDE SEQUENCE</scope>
    <source>
        <strain evidence="2">Wild A</strain>
    </source>
</reference>
<dbReference type="Proteomes" id="UP001153678">
    <property type="component" value="Unassembled WGS sequence"/>
</dbReference>
<gene>
    <name evidence="2" type="ORF">FWILDA_LOCUS11592</name>
</gene>
<dbReference type="PANTHER" id="PTHR44167">
    <property type="entry name" value="OVARIAN-SPECIFIC SERINE/THREONINE-PROTEIN KINASE LOK-RELATED"/>
    <property type="match status" value="1"/>
</dbReference>
<dbReference type="Pfam" id="PF00069">
    <property type="entry name" value="Pkinase"/>
    <property type="match status" value="1"/>
</dbReference>